<dbReference type="AlphaFoldDB" id="A0A3B1E900"/>
<proteinExistence type="predicted"/>
<evidence type="ECO:0000313" key="1">
    <source>
        <dbReference type="EMBL" id="VAY86432.1"/>
    </source>
</evidence>
<name>A0A3B1E900_9ZZZZ</name>
<gene>
    <name evidence="1" type="ORF">MNB_ARC-1_771</name>
</gene>
<organism evidence="1">
    <name type="scientific">hydrothermal vent metagenome</name>
    <dbReference type="NCBI Taxonomy" id="652676"/>
    <lineage>
        <taxon>unclassified sequences</taxon>
        <taxon>metagenomes</taxon>
        <taxon>ecological metagenomes</taxon>
    </lineage>
</organism>
<accession>A0A3B1E900</accession>
<reference evidence="1" key="1">
    <citation type="submission" date="2018-10" db="EMBL/GenBank/DDBJ databases">
        <authorList>
            <person name="Aoki K."/>
        </authorList>
    </citation>
    <scope>NUCLEOTIDE SEQUENCE</scope>
</reference>
<protein>
    <submittedName>
        <fullName evidence="1">Uncharacterized protein</fullName>
    </submittedName>
</protein>
<sequence length="83" mass="10090">MSYNTIYQDDIVNIESCDKYGWCKIQNQDLYIRKFKFSSLNGIMYIMINEKDTYYYVKTGKKESLYGYSIYSKDLFNLDRIKR</sequence>
<dbReference type="EMBL" id="UOYO01000012">
    <property type="protein sequence ID" value="VAY86432.1"/>
    <property type="molecule type" value="Genomic_DNA"/>
</dbReference>